<dbReference type="AlphaFoldDB" id="A0A8H5FS97"/>
<dbReference type="Proteomes" id="UP000559027">
    <property type="component" value="Unassembled WGS sequence"/>
</dbReference>
<dbReference type="EMBL" id="JAACJO010000029">
    <property type="protein sequence ID" value="KAF5346872.1"/>
    <property type="molecule type" value="Genomic_DNA"/>
</dbReference>
<name>A0A8H5FS97_9AGAR</name>
<protein>
    <recommendedName>
        <fullName evidence="4">Hydrophobin</fullName>
    </recommendedName>
</protein>
<reference evidence="2 3" key="1">
    <citation type="journal article" date="2020" name="ISME J.">
        <title>Uncovering the hidden diversity of litter-decomposition mechanisms in mushroom-forming fungi.</title>
        <authorList>
            <person name="Floudas D."/>
            <person name="Bentzer J."/>
            <person name="Ahren D."/>
            <person name="Johansson T."/>
            <person name="Persson P."/>
            <person name="Tunlid A."/>
        </authorList>
    </citation>
    <scope>NUCLEOTIDE SEQUENCE [LARGE SCALE GENOMIC DNA]</scope>
    <source>
        <strain evidence="2 3">CBS 146.42</strain>
    </source>
</reference>
<evidence type="ECO:0000256" key="1">
    <source>
        <dbReference type="SAM" id="SignalP"/>
    </source>
</evidence>
<accession>A0A8H5FS97</accession>
<evidence type="ECO:0000313" key="2">
    <source>
        <dbReference type="EMBL" id="KAF5346872.1"/>
    </source>
</evidence>
<sequence>MLLKTILPLLSLAIAVTAIPQSLDDNEPQIAFDPLCPTGSICCDAIKAPKAAKTQMEAAGFTNVDEITSPGLVGLNCKDWIPQSMNLEDVDGKEDPNKVPERWYVSRVTFCVWGFGVELDGIGFH</sequence>
<evidence type="ECO:0000313" key="3">
    <source>
        <dbReference type="Proteomes" id="UP000559027"/>
    </source>
</evidence>
<keyword evidence="3" id="KW-1185">Reference proteome</keyword>
<proteinExistence type="predicted"/>
<gene>
    <name evidence="2" type="ORF">D9756_010570</name>
</gene>
<evidence type="ECO:0008006" key="4">
    <source>
        <dbReference type="Google" id="ProtNLM"/>
    </source>
</evidence>
<feature type="signal peptide" evidence="1">
    <location>
        <begin position="1"/>
        <end position="18"/>
    </location>
</feature>
<keyword evidence="1" id="KW-0732">Signal</keyword>
<feature type="chain" id="PRO_5034609477" description="Hydrophobin" evidence="1">
    <location>
        <begin position="19"/>
        <end position="125"/>
    </location>
</feature>
<comment type="caution">
    <text evidence="2">The sequence shown here is derived from an EMBL/GenBank/DDBJ whole genome shotgun (WGS) entry which is preliminary data.</text>
</comment>
<organism evidence="2 3">
    <name type="scientific">Leucocoprinus leucothites</name>
    <dbReference type="NCBI Taxonomy" id="201217"/>
    <lineage>
        <taxon>Eukaryota</taxon>
        <taxon>Fungi</taxon>
        <taxon>Dikarya</taxon>
        <taxon>Basidiomycota</taxon>
        <taxon>Agaricomycotina</taxon>
        <taxon>Agaricomycetes</taxon>
        <taxon>Agaricomycetidae</taxon>
        <taxon>Agaricales</taxon>
        <taxon>Agaricineae</taxon>
        <taxon>Agaricaceae</taxon>
        <taxon>Leucocoprinus</taxon>
    </lineage>
</organism>